<proteinExistence type="inferred from homology"/>
<comment type="subcellular location">
    <subcellularLocation>
        <location evidence="1">Endomembrane system</location>
        <topology evidence="1">Multi-pass membrane protein</topology>
    </subcellularLocation>
</comment>
<gene>
    <name evidence="8" type="ORF">D3P09_10730</name>
</gene>
<evidence type="ECO:0000256" key="4">
    <source>
        <dbReference type="ARBA" id="ARBA00022989"/>
    </source>
</evidence>
<keyword evidence="5 6" id="KW-0472">Membrane</keyword>
<evidence type="ECO:0000256" key="2">
    <source>
        <dbReference type="ARBA" id="ARBA00007362"/>
    </source>
</evidence>
<name>A0A3A6PKZ7_9BACL</name>
<feature type="transmembrane region" description="Helical" evidence="6">
    <location>
        <begin position="265"/>
        <end position="286"/>
    </location>
</feature>
<dbReference type="PANTHER" id="PTHR32322:SF2">
    <property type="entry name" value="EAMA DOMAIN-CONTAINING PROTEIN"/>
    <property type="match status" value="1"/>
</dbReference>
<feature type="transmembrane region" description="Helical" evidence="6">
    <location>
        <begin position="209"/>
        <end position="231"/>
    </location>
</feature>
<feature type="transmembrane region" description="Helical" evidence="6">
    <location>
        <begin position="243"/>
        <end position="259"/>
    </location>
</feature>
<comment type="caution">
    <text evidence="8">The sequence shown here is derived from an EMBL/GenBank/DDBJ whole genome shotgun (WGS) entry which is preliminary data.</text>
</comment>
<organism evidence="8 9">
    <name type="scientific">Paenibacillus pinisoli</name>
    <dbReference type="NCBI Taxonomy" id="1276110"/>
    <lineage>
        <taxon>Bacteria</taxon>
        <taxon>Bacillati</taxon>
        <taxon>Bacillota</taxon>
        <taxon>Bacilli</taxon>
        <taxon>Bacillales</taxon>
        <taxon>Paenibacillaceae</taxon>
        <taxon>Paenibacillus</taxon>
    </lineage>
</organism>
<dbReference type="GO" id="GO:0016020">
    <property type="term" value="C:membrane"/>
    <property type="evidence" value="ECO:0007669"/>
    <property type="project" value="UniProtKB-SubCell"/>
</dbReference>
<dbReference type="InterPro" id="IPR037185">
    <property type="entry name" value="EmrE-like"/>
</dbReference>
<dbReference type="Pfam" id="PF00892">
    <property type="entry name" value="EamA"/>
    <property type="match status" value="2"/>
</dbReference>
<feature type="domain" description="EamA" evidence="7">
    <location>
        <begin position="147"/>
        <end position="281"/>
    </location>
</feature>
<evidence type="ECO:0000259" key="7">
    <source>
        <dbReference type="Pfam" id="PF00892"/>
    </source>
</evidence>
<feature type="transmembrane region" description="Helical" evidence="6">
    <location>
        <begin position="91"/>
        <end position="112"/>
    </location>
</feature>
<evidence type="ECO:0000256" key="3">
    <source>
        <dbReference type="ARBA" id="ARBA00022692"/>
    </source>
</evidence>
<dbReference type="InterPro" id="IPR000620">
    <property type="entry name" value="EamA_dom"/>
</dbReference>
<reference evidence="8 9" key="1">
    <citation type="submission" date="2018-09" db="EMBL/GenBank/DDBJ databases">
        <title>Paenibacillus aracenensis nov. sp. isolated from a cave in southern Spain.</title>
        <authorList>
            <person name="Jurado V."/>
            <person name="Gutierrez-Patricio S."/>
            <person name="Gonzalez-Pimentel J.L."/>
            <person name="Miller A.Z."/>
            <person name="Laiz L."/>
            <person name="Saiz-Jimenez C."/>
        </authorList>
    </citation>
    <scope>NUCLEOTIDE SEQUENCE [LARGE SCALE GENOMIC DNA]</scope>
    <source>
        <strain evidence="8 9">JCM 19203</strain>
    </source>
</reference>
<feature type="transmembrane region" description="Helical" evidence="6">
    <location>
        <begin position="145"/>
        <end position="166"/>
    </location>
</feature>
<comment type="similarity">
    <text evidence="2">Belongs to the EamA transporter family.</text>
</comment>
<feature type="transmembrane region" description="Helical" evidence="6">
    <location>
        <begin position="178"/>
        <end position="197"/>
    </location>
</feature>
<dbReference type="PANTHER" id="PTHR32322">
    <property type="entry name" value="INNER MEMBRANE TRANSPORTER"/>
    <property type="match status" value="1"/>
</dbReference>
<evidence type="ECO:0000256" key="6">
    <source>
        <dbReference type="SAM" id="Phobius"/>
    </source>
</evidence>
<dbReference type="InterPro" id="IPR050638">
    <property type="entry name" value="AA-Vitamin_Transporters"/>
</dbReference>
<dbReference type="Proteomes" id="UP000267798">
    <property type="component" value="Unassembled WGS sequence"/>
</dbReference>
<protein>
    <submittedName>
        <fullName evidence="8">EamA/RhaT family transporter</fullName>
    </submittedName>
</protein>
<sequence>METILGLLFTLLWSSAAIAIKFGLHSTTPLALASIRFILAGALMMIFVYGISRKYPLPTRKQFGPLIVLGLLNTTIYIGATLWSLSYVPAGLFNLFVAVNPFLVAFLSYMWLKRKISIKEWTGMSVAAAGLFIAVWPAFASAEGGLIGFLLLGVGMASMALGSVYFKKADLQLPGIFINAWQLSIGGVVSVPLAYFIEKDRFFLNLDANLIGSMIWLVFVISIGSMLLWFYMLKRDAVKANNWLFMTPIFGYMLAAVLLHEQITAFDMVATLFVVTGLFLSGNIRLSPQKLLQARFHQGSLSRK</sequence>
<keyword evidence="9" id="KW-1185">Reference proteome</keyword>
<evidence type="ECO:0000313" key="8">
    <source>
        <dbReference type="EMBL" id="RJX40406.1"/>
    </source>
</evidence>
<feature type="transmembrane region" description="Helical" evidence="6">
    <location>
        <begin position="121"/>
        <end position="139"/>
    </location>
</feature>
<evidence type="ECO:0000313" key="9">
    <source>
        <dbReference type="Proteomes" id="UP000267798"/>
    </source>
</evidence>
<feature type="transmembrane region" description="Helical" evidence="6">
    <location>
        <begin position="29"/>
        <end position="51"/>
    </location>
</feature>
<dbReference type="AlphaFoldDB" id="A0A3A6PKZ7"/>
<feature type="domain" description="EamA" evidence="7">
    <location>
        <begin position="4"/>
        <end position="135"/>
    </location>
</feature>
<evidence type="ECO:0000256" key="5">
    <source>
        <dbReference type="ARBA" id="ARBA00023136"/>
    </source>
</evidence>
<feature type="transmembrane region" description="Helical" evidence="6">
    <location>
        <begin position="63"/>
        <end position="85"/>
    </location>
</feature>
<dbReference type="SUPFAM" id="SSF103481">
    <property type="entry name" value="Multidrug resistance efflux transporter EmrE"/>
    <property type="match status" value="2"/>
</dbReference>
<accession>A0A3A6PKZ7</accession>
<dbReference type="EMBL" id="QXQB01000002">
    <property type="protein sequence ID" value="RJX40406.1"/>
    <property type="molecule type" value="Genomic_DNA"/>
</dbReference>
<evidence type="ECO:0000256" key="1">
    <source>
        <dbReference type="ARBA" id="ARBA00004127"/>
    </source>
</evidence>
<dbReference type="OrthoDB" id="149142at2"/>
<keyword evidence="3 6" id="KW-0812">Transmembrane</keyword>
<keyword evidence="4 6" id="KW-1133">Transmembrane helix</keyword>